<evidence type="ECO:0000256" key="2">
    <source>
        <dbReference type="RuleBase" id="RU003476"/>
    </source>
</evidence>
<dbReference type="EMBL" id="BAAADB010000003">
    <property type="protein sequence ID" value="GAA0499536.1"/>
    <property type="molecule type" value="Genomic_DNA"/>
</dbReference>
<dbReference type="RefSeq" id="WP_343755370.1">
    <property type="nucleotide sequence ID" value="NZ_BAAADB010000003.1"/>
</dbReference>
<comment type="caution">
    <text evidence="4">The sequence shown here is derived from an EMBL/GenBank/DDBJ whole genome shotgun (WGS) entry which is preliminary data.</text>
</comment>
<dbReference type="InterPro" id="IPR000086">
    <property type="entry name" value="NUDIX_hydrolase_dom"/>
</dbReference>
<dbReference type="PROSITE" id="PS51462">
    <property type="entry name" value="NUDIX"/>
    <property type="match status" value="1"/>
</dbReference>
<feature type="domain" description="Nudix hydrolase" evidence="3">
    <location>
        <begin position="19"/>
        <end position="156"/>
    </location>
</feature>
<dbReference type="InterPro" id="IPR020084">
    <property type="entry name" value="NUDIX_hydrolase_CS"/>
</dbReference>
<name>A0ABN1BL26_9DEIO</name>
<protein>
    <submittedName>
        <fullName evidence="4">NUDIX domain-containing protein</fullName>
    </submittedName>
</protein>
<evidence type="ECO:0000313" key="5">
    <source>
        <dbReference type="Proteomes" id="UP001500191"/>
    </source>
</evidence>
<comment type="similarity">
    <text evidence="2">Belongs to the Nudix hydrolase family.</text>
</comment>
<dbReference type="InterPro" id="IPR015797">
    <property type="entry name" value="NUDIX_hydrolase-like_dom_sf"/>
</dbReference>
<dbReference type="Pfam" id="PF00293">
    <property type="entry name" value="NUDIX"/>
    <property type="match status" value="1"/>
</dbReference>
<accession>A0ABN1BL26</accession>
<dbReference type="PROSITE" id="PS00893">
    <property type="entry name" value="NUDIX_BOX"/>
    <property type="match status" value="1"/>
</dbReference>
<keyword evidence="1 2" id="KW-0378">Hydrolase</keyword>
<organism evidence="4 5">
    <name type="scientific">Deinococcus depolymerans</name>
    <dbReference type="NCBI Taxonomy" id="392408"/>
    <lineage>
        <taxon>Bacteria</taxon>
        <taxon>Thermotogati</taxon>
        <taxon>Deinococcota</taxon>
        <taxon>Deinococci</taxon>
        <taxon>Deinococcales</taxon>
        <taxon>Deinococcaceae</taxon>
        <taxon>Deinococcus</taxon>
    </lineage>
</organism>
<evidence type="ECO:0000313" key="4">
    <source>
        <dbReference type="EMBL" id="GAA0499536.1"/>
    </source>
</evidence>
<sequence length="172" mass="18783">MVTFYPTQPAARADAAVRGLREKVVCFVVRGEASPELLVFDHVPDDSGVQLPAGGVEPGETPEQAAVRELREESGLNLTGPEFLTSYLWEAHLPTRFTRQVCHAFLLRAPHDLPHTWACDADGERFAFRWAPLPAPALDWEMDAALPWACAALRPAPSCATPDSAESVILPN</sequence>
<dbReference type="CDD" id="cd04663">
    <property type="entry name" value="NUDIX_Hydrolase"/>
    <property type="match status" value="1"/>
</dbReference>
<keyword evidence="5" id="KW-1185">Reference proteome</keyword>
<dbReference type="InterPro" id="IPR020476">
    <property type="entry name" value="Nudix_hydrolase"/>
</dbReference>
<dbReference type="PRINTS" id="PR00502">
    <property type="entry name" value="NUDIXFAMILY"/>
</dbReference>
<evidence type="ECO:0000256" key="1">
    <source>
        <dbReference type="ARBA" id="ARBA00022801"/>
    </source>
</evidence>
<dbReference type="PANTHER" id="PTHR43736">
    <property type="entry name" value="ADP-RIBOSE PYROPHOSPHATASE"/>
    <property type="match status" value="1"/>
</dbReference>
<reference evidence="4 5" key="1">
    <citation type="journal article" date="2019" name="Int. J. Syst. Evol. Microbiol.">
        <title>The Global Catalogue of Microorganisms (GCM) 10K type strain sequencing project: providing services to taxonomists for standard genome sequencing and annotation.</title>
        <authorList>
            <consortium name="The Broad Institute Genomics Platform"/>
            <consortium name="The Broad Institute Genome Sequencing Center for Infectious Disease"/>
            <person name="Wu L."/>
            <person name="Ma J."/>
        </authorList>
    </citation>
    <scope>NUCLEOTIDE SEQUENCE [LARGE SCALE GENOMIC DNA]</scope>
    <source>
        <strain evidence="4 5">JCM 14368</strain>
    </source>
</reference>
<dbReference type="Gene3D" id="3.90.79.10">
    <property type="entry name" value="Nucleoside Triphosphate Pyrophosphohydrolase"/>
    <property type="match status" value="1"/>
</dbReference>
<evidence type="ECO:0000259" key="3">
    <source>
        <dbReference type="PROSITE" id="PS51462"/>
    </source>
</evidence>
<dbReference type="PANTHER" id="PTHR43736:SF1">
    <property type="entry name" value="DIHYDRONEOPTERIN TRIPHOSPHATE DIPHOSPHATASE"/>
    <property type="match status" value="1"/>
</dbReference>
<dbReference type="SUPFAM" id="SSF55811">
    <property type="entry name" value="Nudix"/>
    <property type="match status" value="1"/>
</dbReference>
<proteinExistence type="inferred from homology"/>
<gene>
    <name evidence="4" type="ORF">GCM10008937_03480</name>
</gene>
<dbReference type="Proteomes" id="UP001500191">
    <property type="component" value="Unassembled WGS sequence"/>
</dbReference>